<sequence length="91" mass="10181">MAIGAGVGAVVGAVSGGILENIFKSQLFLKYECNSDFNEDTEDEKILKNLITTVNELIDINRQVVNEIEEVKEIKEQQNEIVTILEEDIRV</sequence>
<keyword evidence="1" id="KW-0175">Coiled coil</keyword>
<dbReference type="EMBL" id="CAJEWN010000501">
    <property type="protein sequence ID" value="CAD2184405.1"/>
    <property type="molecule type" value="Genomic_DNA"/>
</dbReference>
<organism evidence="2 3">
    <name type="scientific">Meloidogyne enterolobii</name>
    <name type="common">Root-knot nematode worm</name>
    <name type="synonym">Meloidogyne mayaguensis</name>
    <dbReference type="NCBI Taxonomy" id="390850"/>
    <lineage>
        <taxon>Eukaryota</taxon>
        <taxon>Metazoa</taxon>
        <taxon>Ecdysozoa</taxon>
        <taxon>Nematoda</taxon>
        <taxon>Chromadorea</taxon>
        <taxon>Rhabditida</taxon>
        <taxon>Tylenchina</taxon>
        <taxon>Tylenchomorpha</taxon>
        <taxon>Tylenchoidea</taxon>
        <taxon>Meloidogynidae</taxon>
        <taxon>Meloidogyninae</taxon>
        <taxon>Meloidogyne</taxon>
    </lineage>
</organism>
<gene>
    <name evidence="2" type="ORF">MENT_LOCUS36753</name>
</gene>
<comment type="caution">
    <text evidence="2">The sequence shown here is derived from an EMBL/GenBank/DDBJ whole genome shotgun (WGS) entry which is preliminary data.</text>
</comment>
<dbReference type="AlphaFoldDB" id="A0A6V7WBB0"/>
<protein>
    <submittedName>
        <fullName evidence="2">Uncharacterized protein</fullName>
    </submittedName>
</protein>
<evidence type="ECO:0000313" key="2">
    <source>
        <dbReference type="EMBL" id="CAD2184405.1"/>
    </source>
</evidence>
<evidence type="ECO:0000256" key="1">
    <source>
        <dbReference type="SAM" id="Coils"/>
    </source>
</evidence>
<dbReference type="Proteomes" id="UP000580250">
    <property type="component" value="Unassembled WGS sequence"/>
</dbReference>
<evidence type="ECO:0000313" key="3">
    <source>
        <dbReference type="Proteomes" id="UP000580250"/>
    </source>
</evidence>
<proteinExistence type="predicted"/>
<feature type="coiled-coil region" evidence="1">
    <location>
        <begin position="57"/>
        <end position="88"/>
    </location>
</feature>
<reference evidence="2 3" key="1">
    <citation type="submission" date="2020-08" db="EMBL/GenBank/DDBJ databases">
        <authorList>
            <person name="Koutsovoulos G."/>
            <person name="Danchin GJ E."/>
        </authorList>
    </citation>
    <scope>NUCLEOTIDE SEQUENCE [LARGE SCALE GENOMIC DNA]</scope>
</reference>
<name>A0A6V7WBB0_MELEN</name>
<accession>A0A6V7WBB0</accession>